<evidence type="ECO:0000313" key="3">
    <source>
        <dbReference type="Proteomes" id="UP001165060"/>
    </source>
</evidence>
<keyword evidence="1" id="KW-0472">Membrane</keyword>
<feature type="transmembrane region" description="Helical" evidence="1">
    <location>
        <begin position="106"/>
        <end position="123"/>
    </location>
</feature>
<sequence length="138" mass="15194">MSSAFTLTLSVPPETPVTAAIHIYAFAMGLLGYSIMKIFGTLEYYAFHPDATFQTMSTKHKLYVVFEVLQCVIFVAMALALGGLTATLDLEEVFARDVPENIQFDWLGNFLVLVAAVGPVVVWKCAPEARSVRIIDDD</sequence>
<keyword evidence="3" id="KW-1185">Reference proteome</keyword>
<keyword evidence="1" id="KW-1133">Transmembrane helix</keyword>
<gene>
    <name evidence="2" type="ORF">TeGR_g14989</name>
</gene>
<protein>
    <submittedName>
        <fullName evidence="2">Uncharacterized protein</fullName>
    </submittedName>
</protein>
<reference evidence="2 3" key="1">
    <citation type="journal article" date="2023" name="Commun. Biol.">
        <title>Genome analysis of Parmales, the sister group of diatoms, reveals the evolutionary specialization of diatoms from phago-mixotrophs to photoautotrophs.</title>
        <authorList>
            <person name="Ban H."/>
            <person name="Sato S."/>
            <person name="Yoshikawa S."/>
            <person name="Yamada K."/>
            <person name="Nakamura Y."/>
            <person name="Ichinomiya M."/>
            <person name="Sato N."/>
            <person name="Blanc-Mathieu R."/>
            <person name="Endo H."/>
            <person name="Kuwata A."/>
            <person name="Ogata H."/>
        </authorList>
    </citation>
    <scope>NUCLEOTIDE SEQUENCE [LARGE SCALE GENOMIC DNA]</scope>
</reference>
<feature type="transmembrane region" description="Helical" evidence="1">
    <location>
        <begin position="62"/>
        <end position="86"/>
    </location>
</feature>
<evidence type="ECO:0000313" key="2">
    <source>
        <dbReference type="EMBL" id="GMI42199.1"/>
    </source>
</evidence>
<dbReference type="Proteomes" id="UP001165060">
    <property type="component" value="Unassembled WGS sequence"/>
</dbReference>
<keyword evidence="1" id="KW-0812">Transmembrane</keyword>
<organism evidence="2 3">
    <name type="scientific">Tetraparma gracilis</name>
    <dbReference type="NCBI Taxonomy" id="2962635"/>
    <lineage>
        <taxon>Eukaryota</taxon>
        <taxon>Sar</taxon>
        <taxon>Stramenopiles</taxon>
        <taxon>Ochrophyta</taxon>
        <taxon>Bolidophyceae</taxon>
        <taxon>Parmales</taxon>
        <taxon>Triparmaceae</taxon>
        <taxon>Tetraparma</taxon>
    </lineage>
</organism>
<comment type="caution">
    <text evidence="2">The sequence shown here is derived from an EMBL/GenBank/DDBJ whole genome shotgun (WGS) entry which is preliminary data.</text>
</comment>
<feature type="transmembrane region" description="Helical" evidence="1">
    <location>
        <begin position="20"/>
        <end position="42"/>
    </location>
</feature>
<name>A0ABQ6N7G8_9STRA</name>
<accession>A0ABQ6N7G8</accession>
<proteinExistence type="predicted"/>
<evidence type="ECO:0000256" key="1">
    <source>
        <dbReference type="SAM" id="Phobius"/>
    </source>
</evidence>
<dbReference type="EMBL" id="BRYB01001053">
    <property type="protein sequence ID" value="GMI42199.1"/>
    <property type="molecule type" value="Genomic_DNA"/>
</dbReference>